<name>A0A3A4F2T7_9MICC</name>
<dbReference type="Proteomes" id="UP000266615">
    <property type="component" value="Unassembled WGS sequence"/>
</dbReference>
<dbReference type="Pfam" id="PF06224">
    <property type="entry name" value="AlkZ-like"/>
    <property type="match status" value="1"/>
</dbReference>
<comment type="caution">
    <text evidence="1">The sequence shown here is derived from an EMBL/GenBank/DDBJ whole genome shotgun (WGS) entry which is preliminary data.</text>
</comment>
<reference evidence="1 2" key="1">
    <citation type="submission" date="2018-09" db="EMBL/GenBank/DDBJ databases">
        <title>Nesterenkonia natronophila sp. nov., an alkaliphilic actinobacteriume isolated from a soda lake, and emended description of the genus Nesterenkonia.</title>
        <authorList>
            <person name="Menes R.J."/>
            <person name="Iriarte A."/>
        </authorList>
    </citation>
    <scope>NUCLEOTIDE SEQUENCE [LARGE SCALE GENOMIC DNA]</scope>
    <source>
        <strain evidence="1 2">M8</strain>
    </source>
</reference>
<dbReference type="EMBL" id="QYZP01000001">
    <property type="protein sequence ID" value="RJN32622.1"/>
    <property type="molecule type" value="Genomic_DNA"/>
</dbReference>
<sequence>MPEEPRSVTAEWARRAVVDTQKIPSPGALGAYSDAADVLRGIGLIQLDPLTRVSTAQRLTCLTRLPRTHRAEQVDAALWPRQAPVAFESFTKVACVFPLEDWALLELRRQHVREKYAASISERLRNQIREVVAAAPRGVQIGTMEKALDSARTTGWNWSEIKRAAELMVRTGELVITARDGVVRLFDLPERALPAEVRHAERLPAEKLRTGLAHRAVSSLGVMTVSDFAHHYHLSRNDAASGIEQAGLLPIAVDGWKDVAYASSDSLDAGQPSSGLGPIKEARLIGPFDPLLRDRRRAQRIFDFDYTFEAYVPKSQRVYGHYVMAVLSGIELIGRVDLWRKENELIVHQVFPEPGRPVRSVVARAKSAAGTLARQLGTALRLPDG</sequence>
<accession>A0A3A4F2T7</accession>
<dbReference type="OrthoDB" id="9787207at2"/>
<dbReference type="InterPro" id="IPR009351">
    <property type="entry name" value="AlkZ-like"/>
</dbReference>
<dbReference type="RefSeq" id="WP_119901668.1">
    <property type="nucleotide sequence ID" value="NZ_QYZP01000001.1"/>
</dbReference>
<evidence type="ECO:0000313" key="1">
    <source>
        <dbReference type="EMBL" id="RJN32622.1"/>
    </source>
</evidence>
<gene>
    <name evidence="1" type="ORF">D3250_01960</name>
</gene>
<evidence type="ECO:0000313" key="2">
    <source>
        <dbReference type="Proteomes" id="UP000266615"/>
    </source>
</evidence>
<dbReference type="AlphaFoldDB" id="A0A3A4F2T7"/>
<proteinExistence type="predicted"/>
<organism evidence="1 2">
    <name type="scientific">Nesterenkonia natronophila</name>
    <dbReference type="NCBI Taxonomy" id="2174932"/>
    <lineage>
        <taxon>Bacteria</taxon>
        <taxon>Bacillati</taxon>
        <taxon>Actinomycetota</taxon>
        <taxon>Actinomycetes</taxon>
        <taxon>Micrococcales</taxon>
        <taxon>Micrococcaceae</taxon>
        <taxon>Nesterenkonia</taxon>
    </lineage>
</organism>
<dbReference type="PANTHER" id="PTHR30528:SF0">
    <property type="entry name" value="CYTOPLASMIC PROTEIN"/>
    <property type="match status" value="1"/>
</dbReference>
<dbReference type="PANTHER" id="PTHR30528">
    <property type="entry name" value="CYTOPLASMIC PROTEIN"/>
    <property type="match status" value="1"/>
</dbReference>
<keyword evidence="2" id="KW-1185">Reference proteome</keyword>
<protein>
    <submittedName>
        <fullName evidence="1">Winged helix-turn-helix domain-containing protein</fullName>
    </submittedName>
</protein>